<keyword evidence="2" id="KW-0067">ATP-binding</keyword>
<dbReference type="SUPFAM" id="SSF52540">
    <property type="entry name" value="P-loop containing nucleoside triphosphate hydrolases"/>
    <property type="match status" value="1"/>
</dbReference>
<dbReference type="InterPro" id="IPR033875">
    <property type="entry name" value="FlhG"/>
</dbReference>
<dbReference type="CDD" id="cd02038">
    <property type="entry name" value="FlhG-like"/>
    <property type="match status" value="1"/>
</dbReference>
<dbReference type="EMBL" id="CP015378">
    <property type="protein sequence ID" value="ANC76880.1"/>
    <property type="molecule type" value="Genomic_DNA"/>
</dbReference>
<dbReference type="RefSeq" id="WP_066393701.1">
    <property type="nucleotide sequence ID" value="NZ_CP015378.1"/>
</dbReference>
<dbReference type="Pfam" id="PF10609">
    <property type="entry name" value="ParA"/>
    <property type="match status" value="1"/>
</dbReference>
<proteinExistence type="predicted"/>
<dbReference type="GO" id="GO:0005524">
    <property type="term" value="F:ATP binding"/>
    <property type="evidence" value="ECO:0007669"/>
    <property type="project" value="UniProtKB-KW"/>
</dbReference>
<dbReference type="PIRSF" id="PIRSF003092">
    <property type="entry name" value="MinD"/>
    <property type="match status" value="1"/>
</dbReference>
<sequence length="285" mass="32037">MLDQAISLRKQLVSASSNSARVISVVSGKGGVGKTNVTVNLALSLVTMGKRVLVLDLDIGMGNVDLILGRRSHKHMMDMLQNQLSVWEIIEEGKDGLHTIAGGRNLGSLTSITDQMLVHFMKQLEELERFYDFIFLDMGAGATETALKFVLSSHEVLVIATPEITSLTDAYSMMKFIYIKDKDLPFYLVINRYENSREGRDTVEKLRHVCKQFLQKDLICLGKIPMDQDVLHAVKKQIPFSIHKPSSQASKAVYQLAESYVGTVKQQEVSYKSFISKLKSFFKER</sequence>
<dbReference type="InterPro" id="IPR027417">
    <property type="entry name" value="P-loop_NTPase"/>
</dbReference>
<dbReference type="GO" id="GO:0051782">
    <property type="term" value="P:negative regulation of cell division"/>
    <property type="evidence" value="ECO:0007669"/>
    <property type="project" value="TreeGrafter"/>
</dbReference>
<dbReference type="GO" id="GO:0009898">
    <property type="term" value="C:cytoplasmic side of plasma membrane"/>
    <property type="evidence" value="ECO:0007669"/>
    <property type="project" value="TreeGrafter"/>
</dbReference>
<evidence type="ECO:0000313" key="4">
    <source>
        <dbReference type="Proteomes" id="UP000076623"/>
    </source>
</evidence>
<keyword evidence="1" id="KW-0547">Nucleotide-binding</keyword>
<reference evidence="3 4" key="1">
    <citation type="submission" date="2016-04" db="EMBL/GenBank/DDBJ databases">
        <title>Complete genome sequence of Fictibacillus phosphorivorans G25-29, a strain toxic to nematodes.</title>
        <authorList>
            <person name="Zheng Z."/>
        </authorList>
    </citation>
    <scope>NUCLEOTIDE SEQUENCE [LARGE SCALE GENOMIC DNA]</scope>
    <source>
        <strain evidence="3 4">G25-29</strain>
    </source>
</reference>
<dbReference type="InterPro" id="IPR025501">
    <property type="entry name" value="MinD_FleN"/>
</dbReference>
<dbReference type="AlphaFoldDB" id="A0A160IMG6"/>
<dbReference type="STRING" id="1221500.ABE65_008725"/>
<evidence type="ECO:0000256" key="1">
    <source>
        <dbReference type="ARBA" id="ARBA00022741"/>
    </source>
</evidence>
<dbReference type="PANTHER" id="PTHR43384">
    <property type="entry name" value="SEPTUM SITE-DETERMINING PROTEIN MIND HOMOLOG, CHLOROPLASTIC-RELATED"/>
    <property type="match status" value="1"/>
</dbReference>
<evidence type="ECO:0000313" key="3">
    <source>
        <dbReference type="EMBL" id="ANC76880.1"/>
    </source>
</evidence>
<keyword evidence="4" id="KW-1185">Reference proteome</keyword>
<dbReference type="InterPro" id="IPR050625">
    <property type="entry name" value="ParA/MinD_ATPase"/>
</dbReference>
<dbReference type="GO" id="GO:0005829">
    <property type="term" value="C:cytosol"/>
    <property type="evidence" value="ECO:0007669"/>
    <property type="project" value="TreeGrafter"/>
</dbReference>
<dbReference type="Gene3D" id="3.40.50.300">
    <property type="entry name" value="P-loop containing nucleotide triphosphate hydrolases"/>
    <property type="match status" value="1"/>
</dbReference>
<gene>
    <name evidence="3" type="ORF">ABE65_008725</name>
</gene>
<accession>A0A160IMG6</accession>
<organism evidence="3 4">
    <name type="scientific">Fictibacillus phosphorivorans</name>
    <dbReference type="NCBI Taxonomy" id="1221500"/>
    <lineage>
        <taxon>Bacteria</taxon>
        <taxon>Bacillati</taxon>
        <taxon>Bacillota</taxon>
        <taxon>Bacilli</taxon>
        <taxon>Bacillales</taxon>
        <taxon>Fictibacillaceae</taxon>
        <taxon>Fictibacillus</taxon>
    </lineage>
</organism>
<dbReference type="InterPro" id="IPR033756">
    <property type="entry name" value="YlxH/NBP35"/>
</dbReference>
<evidence type="ECO:0008006" key="5">
    <source>
        <dbReference type="Google" id="ProtNLM"/>
    </source>
</evidence>
<evidence type="ECO:0000256" key="2">
    <source>
        <dbReference type="ARBA" id="ARBA00022840"/>
    </source>
</evidence>
<name>A0A160IMG6_9BACL</name>
<dbReference type="Proteomes" id="UP000076623">
    <property type="component" value="Chromosome"/>
</dbReference>
<protein>
    <recommendedName>
        <fullName evidence="5">MinD/ParA family protein</fullName>
    </recommendedName>
</protein>
<dbReference type="KEGG" id="fpn:ABE65_008725"/>
<dbReference type="GO" id="GO:0016887">
    <property type="term" value="F:ATP hydrolysis activity"/>
    <property type="evidence" value="ECO:0007669"/>
    <property type="project" value="TreeGrafter"/>
</dbReference>
<dbReference type="PANTHER" id="PTHR43384:SF4">
    <property type="entry name" value="CELLULOSE BIOSYNTHESIS PROTEIN BCSQ-RELATED"/>
    <property type="match status" value="1"/>
</dbReference>